<feature type="coiled-coil region" evidence="1">
    <location>
        <begin position="387"/>
        <end position="431"/>
    </location>
</feature>
<dbReference type="AlphaFoldDB" id="A0A2R7Y5J5"/>
<dbReference type="Proteomes" id="UP000244093">
    <property type="component" value="Unassembled WGS sequence"/>
</dbReference>
<feature type="domain" description="NFACT RNA-binding" evidence="2">
    <location>
        <begin position="448"/>
        <end position="557"/>
    </location>
</feature>
<evidence type="ECO:0000256" key="1">
    <source>
        <dbReference type="SAM" id="Coils"/>
    </source>
</evidence>
<dbReference type="NCBIfam" id="NF041120">
    <property type="entry name" value="RqcH_arch"/>
    <property type="match status" value="1"/>
</dbReference>
<dbReference type="EMBL" id="NBVN01000004">
    <property type="protein sequence ID" value="PUA32122.1"/>
    <property type="molecule type" value="Genomic_DNA"/>
</dbReference>
<dbReference type="GO" id="GO:0043023">
    <property type="term" value="F:ribosomal large subunit binding"/>
    <property type="evidence" value="ECO:0007669"/>
    <property type="project" value="TreeGrafter"/>
</dbReference>
<protein>
    <recommendedName>
        <fullName evidence="2">NFACT RNA-binding domain-containing protein</fullName>
    </recommendedName>
</protein>
<dbReference type="GO" id="GO:0000049">
    <property type="term" value="F:tRNA binding"/>
    <property type="evidence" value="ECO:0007669"/>
    <property type="project" value="TreeGrafter"/>
</dbReference>
<dbReference type="PANTHER" id="PTHR15239:SF6">
    <property type="entry name" value="RIBOSOME QUALITY CONTROL COMPLEX SUBUNIT NEMF"/>
    <property type="match status" value="1"/>
</dbReference>
<name>A0A2R7Y5J5_9CREN</name>
<comment type="caution">
    <text evidence="3">The sequence shown here is derived from an EMBL/GenBank/DDBJ whole genome shotgun (WGS) entry which is preliminary data.</text>
</comment>
<keyword evidence="1" id="KW-0175">Coiled coil</keyword>
<feature type="coiled-coil region" evidence="1">
    <location>
        <begin position="293"/>
        <end position="334"/>
    </location>
</feature>
<gene>
    <name evidence="3" type="ORF">B7O98_05445</name>
</gene>
<dbReference type="InterPro" id="IPR008532">
    <property type="entry name" value="NFACT_RNA-bd"/>
</dbReference>
<sequence>MSGQLKIKKSLTALDVAVIAKELNSILTNSLIDNVYGLEDVNSLLLKLKLANGEITYLIIEGGSRINLTRHITTGTSKGRVGVFRRYLRGGRVYEVSQYGFERILEMYVKSSGKDIKIVVELLPRGVISVVEKDTGKVLVNTVDLNLKDRVLHPGLVYAYPPTFPNFLELSFNEFYEKLRIDREVGKSLVKSLGLPPELVNEVLDEDIRKKSVSELTVEEAHNIYLSLRNFIESAVNNPQPVVVICDSTPTHFYPFKPLKIKHSDNCVLMDFKTFNEALDEYFTSISTKKEVGEGVEHEKRKLEKTLDKVRTELSDAKRRYSEVDLKLKIVEERYAELEGMWSCVYDVVKRYGWGKVRELCKVDEVFSNEGVYVINLNGLKLTFNILEDFKTQYFNLKRELKQLEEKIRKAEEKALEIEKSLKEVTEVEKEKLTRKTLLKEVQWYSNYHWIRTTNGFLAIGGRDAQQNEKIVRKYLSDRDIFMHADVHGASAFVILTEGREPQEVDLKEVAVLAASYSRGWTTGLTSVDVFWVWGSQVSKAAPPGQYLPKGSFMIYGQKNFIKNVVLKLSLGLKVIDEKYYEIVVGPEDLVSKSCITYITLTPGDEEPNSIAREFLKHIKDKTPYDPRDLNEDYLIRFIPGRSTIINFSPLSKC</sequence>
<dbReference type="PANTHER" id="PTHR15239">
    <property type="entry name" value="NUCLEAR EXPORT MEDIATOR FACTOR NEMF"/>
    <property type="match status" value="1"/>
</dbReference>
<dbReference type="Pfam" id="PF05670">
    <property type="entry name" value="NFACT-R_1"/>
    <property type="match status" value="1"/>
</dbReference>
<accession>A0A2R7Y5J5</accession>
<evidence type="ECO:0000313" key="4">
    <source>
        <dbReference type="Proteomes" id="UP000244093"/>
    </source>
</evidence>
<organism evidence="3 4">
    <name type="scientific">Zestosphaera tikiterensis</name>
    <dbReference type="NCBI Taxonomy" id="1973259"/>
    <lineage>
        <taxon>Archaea</taxon>
        <taxon>Thermoproteota</taxon>
        <taxon>Thermoprotei</taxon>
        <taxon>Desulfurococcales</taxon>
        <taxon>Desulfurococcaceae</taxon>
        <taxon>Zestosphaera</taxon>
    </lineage>
</organism>
<dbReference type="Gene3D" id="2.30.310.10">
    <property type="entry name" value="ibrinogen binding protein from staphylococcus aureus domain"/>
    <property type="match status" value="1"/>
</dbReference>
<dbReference type="InterPro" id="IPR051608">
    <property type="entry name" value="RQC_Subunit_NEMF"/>
</dbReference>
<dbReference type="GO" id="GO:0072344">
    <property type="term" value="P:rescue of stalled ribosome"/>
    <property type="evidence" value="ECO:0007669"/>
    <property type="project" value="TreeGrafter"/>
</dbReference>
<evidence type="ECO:0000259" key="2">
    <source>
        <dbReference type="Pfam" id="PF05670"/>
    </source>
</evidence>
<evidence type="ECO:0000313" key="3">
    <source>
        <dbReference type="EMBL" id="PUA32122.1"/>
    </source>
</evidence>
<dbReference type="Pfam" id="PF05833">
    <property type="entry name" value="NFACT_N"/>
    <property type="match status" value="1"/>
</dbReference>
<reference evidence="3 4" key="1">
    <citation type="journal article" date="2018" name="Syst. Appl. Microbiol.">
        <title>A new symbiotic nanoarchaeote (Candidatus Nanoclepta minutus) and its host (Zestosphaera tikiterensis gen. nov., sp. nov.) from a New Zealand hot spring.</title>
        <authorList>
            <person name="St John E."/>
            <person name="Liu Y."/>
            <person name="Podar M."/>
            <person name="Stott M.B."/>
            <person name="Meneghin J."/>
            <person name="Chen Z."/>
            <person name="Lagutin K."/>
            <person name="Mitchell K."/>
            <person name="Reysenbach A.L."/>
        </authorList>
    </citation>
    <scope>NUCLEOTIDE SEQUENCE [LARGE SCALE GENOMIC DNA]</scope>
    <source>
        <strain evidence="3">NZ3</strain>
    </source>
</reference>
<proteinExistence type="predicted"/>
<dbReference type="GO" id="GO:1990112">
    <property type="term" value="C:RQC complex"/>
    <property type="evidence" value="ECO:0007669"/>
    <property type="project" value="TreeGrafter"/>
</dbReference>